<dbReference type="AlphaFoldDB" id="A0A150WEI5"/>
<gene>
    <name evidence="2" type="ORF">AZI86_17630</name>
</gene>
<comment type="caution">
    <text evidence="2">The sequence shown here is derived from an EMBL/GenBank/DDBJ whole genome shotgun (WGS) entry which is preliminary data.</text>
</comment>
<dbReference type="RefSeq" id="WP_061836610.1">
    <property type="nucleotide sequence ID" value="NZ_LUKE01000006.1"/>
</dbReference>
<sequence>MKLGLALMTLLFPMLAWTQGVGGGGNTGGGVKIRTFKMGCIEGSTGWMSLYVRGEVRSVPRICRDGSFMTPEERESYIYNPTPSCTEGSYFTADEYDYAIGKEVRVVRKCQNNKWVVVRSQAK</sequence>
<name>A0A150WEI5_BDEBC</name>
<reference evidence="2 3" key="1">
    <citation type="submission" date="2016-03" db="EMBL/GenBank/DDBJ databases">
        <authorList>
            <person name="Ploux O."/>
        </authorList>
    </citation>
    <scope>NUCLEOTIDE SEQUENCE [LARGE SCALE GENOMIC DNA]</scope>
    <source>
        <strain evidence="2 3">R0</strain>
    </source>
</reference>
<proteinExistence type="predicted"/>
<dbReference type="Proteomes" id="UP000075320">
    <property type="component" value="Unassembled WGS sequence"/>
</dbReference>
<feature type="chain" id="PRO_5007572637" description="Secreted protein" evidence="1">
    <location>
        <begin position="19"/>
        <end position="123"/>
    </location>
</feature>
<keyword evidence="3" id="KW-1185">Reference proteome</keyword>
<evidence type="ECO:0008006" key="4">
    <source>
        <dbReference type="Google" id="ProtNLM"/>
    </source>
</evidence>
<dbReference type="EMBL" id="LUKE01000006">
    <property type="protein sequence ID" value="KYG61528.1"/>
    <property type="molecule type" value="Genomic_DNA"/>
</dbReference>
<keyword evidence="1" id="KW-0732">Signal</keyword>
<evidence type="ECO:0000313" key="2">
    <source>
        <dbReference type="EMBL" id="KYG61528.1"/>
    </source>
</evidence>
<accession>A0A150WEI5</accession>
<organism evidence="2 3">
    <name type="scientific">Bdellovibrio bacteriovorus</name>
    <dbReference type="NCBI Taxonomy" id="959"/>
    <lineage>
        <taxon>Bacteria</taxon>
        <taxon>Pseudomonadati</taxon>
        <taxon>Bdellovibrionota</taxon>
        <taxon>Bdellovibrionia</taxon>
        <taxon>Bdellovibrionales</taxon>
        <taxon>Pseudobdellovibrionaceae</taxon>
        <taxon>Bdellovibrio</taxon>
    </lineage>
</organism>
<feature type="signal peptide" evidence="1">
    <location>
        <begin position="1"/>
        <end position="18"/>
    </location>
</feature>
<evidence type="ECO:0000313" key="3">
    <source>
        <dbReference type="Proteomes" id="UP000075320"/>
    </source>
</evidence>
<protein>
    <recommendedName>
        <fullName evidence="4">Secreted protein</fullName>
    </recommendedName>
</protein>
<evidence type="ECO:0000256" key="1">
    <source>
        <dbReference type="SAM" id="SignalP"/>
    </source>
</evidence>